<evidence type="ECO:0000313" key="18">
    <source>
        <dbReference type="Proteomes" id="UP000050164"/>
    </source>
</evidence>
<dbReference type="Proteomes" id="UP000048948">
    <property type="component" value="Unassembled WGS sequence"/>
</dbReference>
<protein>
    <submittedName>
        <fullName evidence="4">Uncharacterized protein</fullName>
    </submittedName>
</protein>
<evidence type="ECO:0000313" key="14">
    <source>
        <dbReference type="Proteomes" id="UP000046947"/>
    </source>
</evidence>
<dbReference type="EMBL" id="CNFU01000148">
    <property type="protein sequence ID" value="CKR31045.1"/>
    <property type="molecule type" value="Genomic_DNA"/>
</dbReference>
<dbReference type="EMBL" id="CFOE01000012">
    <property type="protein sequence ID" value="CFE35030.1"/>
    <property type="molecule type" value="Genomic_DNA"/>
</dbReference>
<evidence type="ECO:0000313" key="12">
    <source>
        <dbReference type="Proteomes" id="UP000045842"/>
    </source>
</evidence>
<dbReference type="Proteomes" id="UP000046947">
    <property type="component" value="Unassembled WGS sequence"/>
</dbReference>
<dbReference type="Proteomes" id="UP000048289">
    <property type="component" value="Unassembled WGS sequence"/>
</dbReference>
<evidence type="ECO:0000313" key="4">
    <source>
        <dbReference type="EMBL" id="CKR31045.1"/>
    </source>
</evidence>
<reference evidence="10 11" key="1">
    <citation type="submission" date="2015-03" db="EMBL/GenBank/DDBJ databases">
        <authorList>
            <consortium name="Pathogen Informatics"/>
        </authorList>
    </citation>
    <scope>NUCLEOTIDE SEQUENCE [LARGE SCALE GENOMIC DNA]</scope>
    <source>
        <strain evidence="5 16">Bir 172</strain>
        <strain evidence="6 18">Bir 185</strain>
        <strain evidence="4 17">Bir 187</strain>
        <strain evidence="3 13">C09601061</strain>
        <strain evidence="7 10">D00501624</strain>
        <strain evidence="8 12">G09801536</strain>
        <strain evidence="1 15">G09901357</strain>
        <strain evidence="2 14">H09601792</strain>
        <strain evidence="9 11">M09401471</strain>
    </source>
</reference>
<accession>A0A654ZW95</accession>
<organism evidence="4 17">
    <name type="scientific">Mycobacterium tuberculosis</name>
    <dbReference type="NCBI Taxonomy" id="1773"/>
    <lineage>
        <taxon>Bacteria</taxon>
        <taxon>Bacillati</taxon>
        <taxon>Actinomycetota</taxon>
        <taxon>Actinomycetes</taxon>
        <taxon>Mycobacteriales</taxon>
        <taxon>Mycobacteriaceae</taxon>
        <taxon>Mycobacterium</taxon>
        <taxon>Mycobacterium tuberculosis complex</taxon>
    </lineage>
</organism>
<dbReference type="EMBL" id="CSAJ01000210">
    <property type="protein sequence ID" value="COW16506.1"/>
    <property type="molecule type" value="Genomic_DNA"/>
</dbReference>
<evidence type="ECO:0000313" key="10">
    <source>
        <dbReference type="Proteomes" id="UP000039217"/>
    </source>
</evidence>
<dbReference type="Proteomes" id="UP000039217">
    <property type="component" value="Unassembled WGS sequence"/>
</dbReference>
<evidence type="ECO:0000313" key="3">
    <source>
        <dbReference type="EMBL" id="CFS13763.1"/>
    </source>
</evidence>
<dbReference type="EMBL" id="CNFT01001652">
    <property type="protein sequence ID" value="CKT49579.1"/>
    <property type="molecule type" value="Genomic_DNA"/>
</dbReference>
<dbReference type="Proteomes" id="UP000044938">
    <property type="component" value="Unassembled WGS sequence"/>
</dbReference>
<dbReference type="EMBL" id="CSAD01000008">
    <property type="protein sequence ID" value="COU67803.1"/>
    <property type="molecule type" value="Genomic_DNA"/>
</dbReference>
<evidence type="ECO:0000313" key="7">
    <source>
        <dbReference type="EMBL" id="CNW76719.1"/>
    </source>
</evidence>
<evidence type="ECO:0000313" key="17">
    <source>
        <dbReference type="Proteomes" id="UP000049023"/>
    </source>
</evidence>
<evidence type="ECO:0000313" key="2">
    <source>
        <dbReference type="EMBL" id="CFE49942.1"/>
    </source>
</evidence>
<sequence>MPYAVALRRRSAFIARAATEMLARSTKLITYNTNSRGNSRRAALPRALCVGLAAIVATCGSFRGPVEQLHHEMTPTRSL</sequence>
<evidence type="ECO:0000313" key="11">
    <source>
        <dbReference type="Proteomes" id="UP000044938"/>
    </source>
</evidence>
<evidence type="ECO:0000313" key="8">
    <source>
        <dbReference type="EMBL" id="COU67803.1"/>
    </source>
</evidence>
<proteinExistence type="predicted"/>
<evidence type="ECO:0000313" key="6">
    <source>
        <dbReference type="EMBL" id="CKT49579.1"/>
    </source>
</evidence>
<dbReference type="EMBL" id="CFOH01000213">
    <property type="protein sequence ID" value="CFE49942.1"/>
    <property type="molecule type" value="Genomic_DNA"/>
</dbReference>
<evidence type="ECO:0000313" key="9">
    <source>
        <dbReference type="EMBL" id="COW16506.1"/>
    </source>
</evidence>
<dbReference type="Proteomes" id="UP000050164">
    <property type="component" value="Unassembled WGS sequence"/>
</dbReference>
<name>A0A654ZW95_MYCTX</name>
<evidence type="ECO:0000313" key="16">
    <source>
        <dbReference type="Proteomes" id="UP000048948"/>
    </source>
</evidence>
<dbReference type="EMBL" id="CNGE01000107">
    <property type="protein sequence ID" value="CKR89405.1"/>
    <property type="molecule type" value="Genomic_DNA"/>
</dbReference>
<evidence type="ECO:0000313" key="13">
    <source>
        <dbReference type="Proteomes" id="UP000046680"/>
    </source>
</evidence>
<dbReference type="Proteomes" id="UP000045842">
    <property type="component" value="Unassembled WGS sequence"/>
</dbReference>
<evidence type="ECO:0000313" key="5">
    <source>
        <dbReference type="EMBL" id="CKR89405.1"/>
    </source>
</evidence>
<dbReference type="EMBL" id="CGCX01002587">
    <property type="protein sequence ID" value="CFS13763.1"/>
    <property type="molecule type" value="Genomic_DNA"/>
</dbReference>
<dbReference type="Proteomes" id="UP000049023">
    <property type="component" value="Unassembled WGS sequence"/>
</dbReference>
<dbReference type="AlphaFoldDB" id="A0A654ZW95"/>
<dbReference type="EMBL" id="CQQC01002374">
    <property type="protein sequence ID" value="CNW76719.1"/>
    <property type="molecule type" value="Genomic_DNA"/>
</dbReference>
<evidence type="ECO:0000313" key="1">
    <source>
        <dbReference type="EMBL" id="CFE35030.1"/>
    </source>
</evidence>
<evidence type="ECO:0000313" key="15">
    <source>
        <dbReference type="Proteomes" id="UP000048289"/>
    </source>
</evidence>
<dbReference type="Proteomes" id="UP000046680">
    <property type="component" value="Unassembled WGS sequence"/>
</dbReference>
<gene>
    <name evidence="3" type="ORF">ERS007657_04206</name>
    <name evidence="7" type="ORF">ERS007661_04255</name>
    <name evidence="8" type="ORF">ERS007679_00142</name>
    <name evidence="1" type="ORF">ERS007681_00206</name>
    <name evidence="2" type="ORF">ERS007688_01602</name>
    <name evidence="9" type="ORF">ERS007720_01884</name>
    <name evidence="5" type="ORF">ERS027646_00893</name>
    <name evidence="6" type="ORF">ERS027659_04493</name>
    <name evidence="4" type="ORF">ERS027661_00998</name>
</gene>